<feature type="transmembrane region" description="Helical" evidence="15">
    <location>
        <begin position="179"/>
        <end position="203"/>
    </location>
</feature>
<feature type="non-terminal residue" evidence="18">
    <location>
        <position position="1"/>
    </location>
</feature>
<evidence type="ECO:0000256" key="7">
    <source>
        <dbReference type="ARBA" id="ARBA00022970"/>
    </source>
</evidence>
<feature type="transmembrane region" description="Helical" evidence="15">
    <location>
        <begin position="136"/>
        <end position="159"/>
    </location>
</feature>
<keyword evidence="9" id="KW-0915">Sodium</keyword>
<keyword evidence="6" id="KW-0967">Endosome</keyword>
<keyword evidence="8 15" id="KW-1133">Transmembrane helix</keyword>
<evidence type="ECO:0000256" key="1">
    <source>
        <dbReference type="ARBA" id="ARBA00004107"/>
    </source>
</evidence>
<keyword evidence="13" id="KW-0458">Lysosome</keyword>
<dbReference type="GeneID" id="106470719"/>
<keyword evidence="3" id="KW-0813">Transport</keyword>
<feature type="transmembrane region" description="Helical" evidence="15">
    <location>
        <begin position="32"/>
        <end position="50"/>
    </location>
</feature>
<dbReference type="Pfam" id="PF01490">
    <property type="entry name" value="Aa_trans"/>
    <property type="match status" value="1"/>
</dbReference>
<feature type="transmembrane region" description="Helical" evidence="15">
    <location>
        <begin position="223"/>
        <end position="243"/>
    </location>
</feature>
<keyword evidence="5" id="KW-0479">Metal-binding</keyword>
<evidence type="ECO:0000256" key="4">
    <source>
        <dbReference type="ARBA" id="ARBA00022692"/>
    </source>
</evidence>
<feature type="transmembrane region" description="Helical" evidence="15">
    <location>
        <begin position="249"/>
        <end position="270"/>
    </location>
</feature>
<keyword evidence="12" id="KW-0325">Glycoprotein</keyword>
<keyword evidence="7" id="KW-0029">Amino-acid transport</keyword>
<comment type="similarity">
    <text evidence="14">Belongs to the amino acid/polyamine transporter 2 family. SLC38A9 subfamily.</text>
</comment>
<dbReference type="Proteomes" id="UP000694941">
    <property type="component" value="Unplaced"/>
</dbReference>
<feature type="transmembrane region" description="Helical" evidence="15">
    <location>
        <begin position="103"/>
        <end position="124"/>
    </location>
</feature>
<dbReference type="PANTHER" id="PTHR22950:SF244">
    <property type="entry name" value="NEUTRAL AMINO ACID TRANSPORTER 9"/>
    <property type="match status" value="1"/>
</dbReference>
<comment type="subcellular location">
    <subcellularLocation>
        <location evidence="1">Late endosome membrane</location>
        <topology evidence="1">Multi-pass membrane protein</topology>
    </subcellularLocation>
    <subcellularLocation>
        <location evidence="2">Lysosome membrane</location>
        <topology evidence="2">Multi-pass membrane protein</topology>
    </subcellularLocation>
</comment>
<evidence type="ECO:0000256" key="5">
    <source>
        <dbReference type="ARBA" id="ARBA00022723"/>
    </source>
</evidence>
<evidence type="ECO:0000313" key="18">
    <source>
        <dbReference type="RefSeq" id="XP_022255064.1"/>
    </source>
</evidence>
<evidence type="ECO:0000313" key="17">
    <source>
        <dbReference type="Proteomes" id="UP000694941"/>
    </source>
</evidence>
<gene>
    <name evidence="18" type="primary">LOC106470719</name>
</gene>
<keyword evidence="17" id="KW-1185">Reference proteome</keyword>
<feature type="domain" description="Amino acid transporter transmembrane" evidence="16">
    <location>
        <begin position="35"/>
        <end position="298"/>
    </location>
</feature>
<proteinExistence type="inferred from homology"/>
<feature type="transmembrane region" description="Helical" evidence="15">
    <location>
        <begin position="282"/>
        <end position="302"/>
    </location>
</feature>
<evidence type="ECO:0000256" key="11">
    <source>
        <dbReference type="ARBA" id="ARBA00023157"/>
    </source>
</evidence>
<keyword evidence="10 15" id="KW-0472">Membrane</keyword>
<reference evidence="18" key="1">
    <citation type="submission" date="2025-08" db="UniProtKB">
        <authorList>
            <consortium name="RefSeq"/>
        </authorList>
    </citation>
    <scope>IDENTIFICATION</scope>
    <source>
        <tissue evidence="18">Muscle</tissue>
    </source>
</reference>
<evidence type="ECO:0000256" key="10">
    <source>
        <dbReference type="ARBA" id="ARBA00023136"/>
    </source>
</evidence>
<evidence type="ECO:0000256" key="15">
    <source>
        <dbReference type="SAM" id="Phobius"/>
    </source>
</evidence>
<organism evidence="17 18">
    <name type="scientific">Limulus polyphemus</name>
    <name type="common">Atlantic horseshoe crab</name>
    <dbReference type="NCBI Taxonomy" id="6850"/>
    <lineage>
        <taxon>Eukaryota</taxon>
        <taxon>Metazoa</taxon>
        <taxon>Ecdysozoa</taxon>
        <taxon>Arthropoda</taxon>
        <taxon>Chelicerata</taxon>
        <taxon>Merostomata</taxon>
        <taxon>Xiphosura</taxon>
        <taxon>Limulidae</taxon>
        <taxon>Limulus</taxon>
    </lineage>
</organism>
<keyword evidence="4 15" id="KW-0812">Transmembrane</keyword>
<protein>
    <submittedName>
        <fullName evidence="18">Sodium-coupled neutral amino acid transporter 9-like</fullName>
    </submittedName>
</protein>
<keyword evidence="11" id="KW-1015">Disulfide bond</keyword>
<evidence type="ECO:0000256" key="13">
    <source>
        <dbReference type="ARBA" id="ARBA00023228"/>
    </source>
</evidence>
<sequence length="304" mass="34485">FSVICDPSSEATVNSTTHDFVHTDIFYEVWDINRTVPLFLLIVIFPLINLKSPTFFSKFNALGTLAVFYLISFAVVKSAQWGIHFDLYHSTSSDFVSLYLPSFPALSGVSSMAFFIHNCILSLCRNQKNPENNVRDLIIAYILVCLTYFLIGFLIYVSFPLKKLCIAENILNNFSSSDLMAFLTRVFLLFQVLTLFPLILYILRIQSMHFLFGSIYPGFKHVVILNSFLVLICILFAVFFPHIGTIIRFSGAISALSYVFTLPCITYLKAQKNRGNLTTTTIVLHGFLICLGIVNFIAQFFVEM</sequence>
<accession>A0ABM1TGQ8</accession>
<evidence type="ECO:0000259" key="16">
    <source>
        <dbReference type="Pfam" id="PF01490"/>
    </source>
</evidence>
<feature type="transmembrane region" description="Helical" evidence="15">
    <location>
        <begin position="62"/>
        <end position="83"/>
    </location>
</feature>
<dbReference type="PANTHER" id="PTHR22950">
    <property type="entry name" value="AMINO ACID TRANSPORTER"/>
    <property type="match status" value="1"/>
</dbReference>
<evidence type="ECO:0000256" key="9">
    <source>
        <dbReference type="ARBA" id="ARBA00023053"/>
    </source>
</evidence>
<evidence type="ECO:0000256" key="12">
    <source>
        <dbReference type="ARBA" id="ARBA00023180"/>
    </source>
</evidence>
<evidence type="ECO:0000256" key="2">
    <source>
        <dbReference type="ARBA" id="ARBA00004155"/>
    </source>
</evidence>
<evidence type="ECO:0000256" key="8">
    <source>
        <dbReference type="ARBA" id="ARBA00022989"/>
    </source>
</evidence>
<evidence type="ECO:0000256" key="14">
    <source>
        <dbReference type="ARBA" id="ARBA00038442"/>
    </source>
</evidence>
<evidence type="ECO:0000256" key="6">
    <source>
        <dbReference type="ARBA" id="ARBA00022753"/>
    </source>
</evidence>
<dbReference type="RefSeq" id="XP_022255064.1">
    <property type="nucleotide sequence ID" value="XM_022399356.1"/>
</dbReference>
<dbReference type="InterPro" id="IPR013057">
    <property type="entry name" value="AA_transpt_TM"/>
</dbReference>
<evidence type="ECO:0000256" key="3">
    <source>
        <dbReference type="ARBA" id="ARBA00022448"/>
    </source>
</evidence>
<name>A0ABM1TGQ8_LIMPO</name>